<reference evidence="2 3" key="1">
    <citation type="submission" date="2018-11" db="EMBL/GenBank/DDBJ databases">
        <authorList>
            <consortium name="Pathogen Informatics"/>
        </authorList>
    </citation>
    <scope>NUCLEOTIDE SEQUENCE [LARGE SCALE GENOMIC DNA]</scope>
</reference>
<gene>
    <name evidence="2" type="ORF">HPBE_LOCUS11201</name>
</gene>
<organism evidence="3 4">
    <name type="scientific">Heligmosomoides polygyrus</name>
    <name type="common">Parasitic roundworm</name>
    <dbReference type="NCBI Taxonomy" id="6339"/>
    <lineage>
        <taxon>Eukaryota</taxon>
        <taxon>Metazoa</taxon>
        <taxon>Ecdysozoa</taxon>
        <taxon>Nematoda</taxon>
        <taxon>Chromadorea</taxon>
        <taxon>Rhabditida</taxon>
        <taxon>Rhabditina</taxon>
        <taxon>Rhabditomorpha</taxon>
        <taxon>Strongyloidea</taxon>
        <taxon>Heligmosomidae</taxon>
        <taxon>Heligmosomoides</taxon>
    </lineage>
</organism>
<accession>A0A3P7ZUC9</accession>
<sequence>MADDRDKEKDASAKAPKFSNRPDNTTARRTRMLRKIKIEDEYLKKMADEIAAEKRRLTMKREHLATILREREAEGT</sequence>
<protein>
    <submittedName>
        <fullName evidence="4">Transcriptional regulator</fullName>
    </submittedName>
</protein>
<keyword evidence="3" id="KW-1185">Reference proteome</keyword>
<dbReference type="WBParaSite" id="HPBE_0001120001-mRNA-1">
    <property type="protein sequence ID" value="HPBE_0001120001-mRNA-1"/>
    <property type="gene ID" value="HPBE_0001120001"/>
</dbReference>
<dbReference type="EMBL" id="UZAH01027020">
    <property type="protein sequence ID" value="VDO87807.1"/>
    <property type="molecule type" value="Genomic_DNA"/>
</dbReference>
<evidence type="ECO:0000256" key="1">
    <source>
        <dbReference type="SAM" id="MobiDB-lite"/>
    </source>
</evidence>
<reference evidence="4" key="2">
    <citation type="submission" date="2019-09" db="UniProtKB">
        <authorList>
            <consortium name="WormBaseParasite"/>
        </authorList>
    </citation>
    <scope>IDENTIFICATION</scope>
</reference>
<evidence type="ECO:0000313" key="4">
    <source>
        <dbReference type="WBParaSite" id="HPBE_0001120001-mRNA-1"/>
    </source>
</evidence>
<dbReference type="OrthoDB" id="5857791at2759"/>
<dbReference type="AlphaFoldDB" id="A0A183FT44"/>
<feature type="compositionally biased region" description="Basic and acidic residues" evidence="1">
    <location>
        <begin position="1"/>
        <end position="12"/>
    </location>
</feature>
<evidence type="ECO:0000313" key="2">
    <source>
        <dbReference type="EMBL" id="VDO87807.1"/>
    </source>
</evidence>
<dbReference type="Proteomes" id="UP000050761">
    <property type="component" value="Unassembled WGS sequence"/>
</dbReference>
<proteinExistence type="predicted"/>
<evidence type="ECO:0000313" key="3">
    <source>
        <dbReference type="Proteomes" id="UP000050761"/>
    </source>
</evidence>
<name>A0A183FT44_HELPZ</name>
<accession>A0A183FT44</accession>
<feature type="region of interest" description="Disordered" evidence="1">
    <location>
        <begin position="1"/>
        <end position="29"/>
    </location>
</feature>